<reference evidence="8" key="1">
    <citation type="submission" date="2022-01" db="EMBL/GenBank/DDBJ databases">
        <authorList>
            <person name="Jo J.-H."/>
            <person name="Im W.-T."/>
        </authorList>
    </citation>
    <scope>NUCLEOTIDE SEQUENCE</scope>
    <source>
        <strain evidence="8">G124</strain>
    </source>
</reference>
<dbReference type="InterPro" id="IPR036388">
    <property type="entry name" value="WH-like_DNA-bd_sf"/>
</dbReference>
<dbReference type="PANTHER" id="PTHR10815:SF13">
    <property type="entry name" value="METHYLATED-DNA--PROTEIN-CYSTEINE METHYLTRANSFERASE"/>
    <property type="match status" value="1"/>
</dbReference>
<evidence type="ECO:0000256" key="3">
    <source>
        <dbReference type="ARBA" id="ARBA00022679"/>
    </source>
</evidence>
<evidence type="ECO:0000256" key="6">
    <source>
        <dbReference type="ARBA" id="ARBA00049348"/>
    </source>
</evidence>
<keyword evidence="3" id="KW-0808">Transferase</keyword>
<evidence type="ECO:0000256" key="5">
    <source>
        <dbReference type="ARBA" id="ARBA00023204"/>
    </source>
</evidence>
<evidence type="ECO:0000313" key="8">
    <source>
        <dbReference type="EMBL" id="MCF2515931.1"/>
    </source>
</evidence>
<dbReference type="InterPro" id="IPR014048">
    <property type="entry name" value="MethylDNA_cys_MeTrfase_DNA-bd"/>
</dbReference>
<feature type="domain" description="Methylated-DNA-[protein]-cysteine S-methyltransferase DNA binding" evidence="7">
    <location>
        <begin position="10"/>
        <end position="56"/>
    </location>
</feature>
<dbReference type="Gene3D" id="1.10.10.10">
    <property type="entry name" value="Winged helix-like DNA-binding domain superfamily/Winged helix DNA-binding domain"/>
    <property type="match status" value="1"/>
</dbReference>
<organism evidence="8 9">
    <name type="scientific">Sphingomonas cremea</name>
    <dbReference type="NCBI Taxonomy" id="2904799"/>
    <lineage>
        <taxon>Bacteria</taxon>
        <taxon>Pseudomonadati</taxon>
        <taxon>Pseudomonadota</taxon>
        <taxon>Alphaproteobacteria</taxon>
        <taxon>Sphingomonadales</taxon>
        <taxon>Sphingomonadaceae</taxon>
        <taxon>Sphingomonas</taxon>
    </lineage>
</organism>
<dbReference type="GO" id="GO:0003908">
    <property type="term" value="F:methylated-DNA-[protein]-cysteine S-methyltransferase activity"/>
    <property type="evidence" value="ECO:0007669"/>
    <property type="project" value="UniProtKB-EC"/>
</dbReference>
<dbReference type="SUPFAM" id="SSF46767">
    <property type="entry name" value="Methylated DNA-protein cysteine methyltransferase, C-terminal domain"/>
    <property type="match status" value="1"/>
</dbReference>
<name>A0A9X1QNF3_9SPHN</name>
<dbReference type="Pfam" id="PF01035">
    <property type="entry name" value="DNA_binding_1"/>
    <property type="match status" value="1"/>
</dbReference>
<keyword evidence="2" id="KW-0489">Methyltransferase</keyword>
<evidence type="ECO:0000256" key="1">
    <source>
        <dbReference type="ARBA" id="ARBA00001286"/>
    </source>
</evidence>
<keyword evidence="4" id="KW-0227">DNA damage</keyword>
<comment type="catalytic activity">
    <reaction evidence="6">
        <text>a 6-O-methyl-2'-deoxyguanosine in DNA + L-cysteinyl-[protein] = S-methyl-L-cysteinyl-[protein] + a 2'-deoxyguanosine in DNA</text>
        <dbReference type="Rhea" id="RHEA:24000"/>
        <dbReference type="Rhea" id="RHEA-COMP:10131"/>
        <dbReference type="Rhea" id="RHEA-COMP:10132"/>
        <dbReference type="Rhea" id="RHEA-COMP:11367"/>
        <dbReference type="Rhea" id="RHEA-COMP:11368"/>
        <dbReference type="ChEBI" id="CHEBI:29950"/>
        <dbReference type="ChEBI" id="CHEBI:82612"/>
        <dbReference type="ChEBI" id="CHEBI:85445"/>
        <dbReference type="ChEBI" id="CHEBI:85448"/>
        <dbReference type="EC" id="2.1.1.63"/>
    </reaction>
</comment>
<dbReference type="Proteomes" id="UP001139410">
    <property type="component" value="Unassembled WGS sequence"/>
</dbReference>
<protein>
    <submittedName>
        <fullName evidence="8">MGMT family protein</fullName>
    </submittedName>
</protein>
<evidence type="ECO:0000256" key="4">
    <source>
        <dbReference type="ARBA" id="ARBA00022763"/>
    </source>
</evidence>
<evidence type="ECO:0000259" key="7">
    <source>
        <dbReference type="Pfam" id="PF01035"/>
    </source>
</evidence>
<dbReference type="AlphaFoldDB" id="A0A9X1QNF3"/>
<dbReference type="NCBIfam" id="TIGR00589">
    <property type="entry name" value="ogt"/>
    <property type="match status" value="1"/>
</dbReference>
<dbReference type="GO" id="GO:0006281">
    <property type="term" value="P:DNA repair"/>
    <property type="evidence" value="ECO:0007669"/>
    <property type="project" value="UniProtKB-KW"/>
</dbReference>
<dbReference type="EMBL" id="JAKFGM010000003">
    <property type="protein sequence ID" value="MCF2515931.1"/>
    <property type="molecule type" value="Genomic_DNA"/>
</dbReference>
<dbReference type="RefSeq" id="WP_235068636.1">
    <property type="nucleotide sequence ID" value="NZ_JAKFGM010000003.1"/>
</dbReference>
<accession>A0A9X1QNF3</accession>
<keyword evidence="9" id="KW-1185">Reference proteome</keyword>
<dbReference type="PANTHER" id="PTHR10815">
    <property type="entry name" value="METHYLATED-DNA--PROTEIN-CYSTEINE METHYLTRANSFERASE"/>
    <property type="match status" value="1"/>
</dbReference>
<dbReference type="InterPro" id="IPR001497">
    <property type="entry name" value="MethylDNA_cys_MeTrfase_AS"/>
</dbReference>
<comment type="caution">
    <text evidence="8">The sequence shown here is derived from an EMBL/GenBank/DDBJ whole genome shotgun (WGS) entry which is preliminary data.</text>
</comment>
<dbReference type="GO" id="GO:0032259">
    <property type="term" value="P:methylation"/>
    <property type="evidence" value="ECO:0007669"/>
    <property type="project" value="UniProtKB-KW"/>
</dbReference>
<evidence type="ECO:0000256" key="2">
    <source>
        <dbReference type="ARBA" id="ARBA00022603"/>
    </source>
</evidence>
<proteinExistence type="predicted"/>
<gene>
    <name evidence="8" type="ORF">LVY65_12780</name>
</gene>
<dbReference type="PROSITE" id="PS00374">
    <property type="entry name" value="MGMT"/>
    <property type="match status" value="1"/>
</dbReference>
<sequence>MHKDNHGLLARAVAQACASNDIAVLIPCHRVVKSDGSLSGYRWGTARKKALLEIEQAARP</sequence>
<dbReference type="CDD" id="cd06445">
    <property type="entry name" value="ATase"/>
    <property type="match status" value="1"/>
</dbReference>
<keyword evidence="5" id="KW-0234">DNA repair</keyword>
<evidence type="ECO:0000313" key="9">
    <source>
        <dbReference type="Proteomes" id="UP001139410"/>
    </source>
</evidence>
<comment type="catalytic activity">
    <reaction evidence="1">
        <text>a 4-O-methyl-thymidine in DNA + L-cysteinyl-[protein] = a thymidine in DNA + S-methyl-L-cysteinyl-[protein]</text>
        <dbReference type="Rhea" id="RHEA:53428"/>
        <dbReference type="Rhea" id="RHEA-COMP:10131"/>
        <dbReference type="Rhea" id="RHEA-COMP:10132"/>
        <dbReference type="Rhea" id="RHEA-COMP:13555"/>
        <dbReference type="Rhea" id="RHEA-COMP:13556"/>
        <dbReference type="ChEBI" id="CHEBI:29950"/>
        <dbReference type="ChEBI" id="CHEBI:82612"/>
        <dbReference type="ChEBI" id="CHEBI:137386"/>
        <dbReference type="ChEBI" id="CHEBI:137387"/>
        <dbReference type="EC" id="2.1.1.63"/>
    </reaction>
</comment>
<dbReference type="InterPro" id="IPR036217">
    <property type="entry name" value="MethylDNA_cys_MeTrfase_DNAb"/>
</dbReference>